<dbReference type="PANTHER" id="PTHR43261">
    <property type="entry name" value="TRANSLATION ELONGATION FACTOR G-RELATED"/>
    <property type="match status" value="1"/>
</dbReference>
<dbReference type="InterPro" id="IPR009022">
    <property type="entry name" value="EFG_III"/>
</dbReference>
<dbReference type="NCBIfam" id="NF009381">
    <property type="entry name" value="PRK12740.1-5"/>
    <property type="match status" value="1"/>
</dbReference>
<dbReference type="CDD" id="cd16262">
    <property type="entry name" value="EFG_III"/>
    <property type="match status" value="1"/>
</dbReference>
<keyword evidence="6" id="KW-0342">GTP-binding</keyword>
<dbReference type="FunFam" id="3.30.70.240:FF:000001">
    <property type="entry name" value="Elongation factor G"/>
    <property type="match status" value="1"/>
</dbReference>
<dbReference type="PRINTS" id="PR00315">
    <property type="entry name" value="ELONGATNFCT"/>
</dbReference>
<reference evidence="10" key="1">
    <citation type="journal article" date="2020" name="mSystems">
        <title>Genome- and Community-Level Interaction Insights into Carbon Utilization and Element Cycling Functions of Hydrothermarchaeota in Hydrothermal Sediment.</title>
        <authorList>
            <person name="Zhou Z."/>
            <person name="Liu Y."/>
            <person name="Xu W."/>
            <person name="Pan J."/>
            <person name="Luo Z.H."/>
            <person name="Li M."/>
        </authorList>
    </citation>
    <scope>NUCLEOTIDE SEQUENCE [LARGE SCALE GENOMIC DNA]</scope>
    <source>
        <strain evidence="10">SpSt-81</strain>
    </source>
</reference>
<evidence type="ECO:0000256" key="3">
    <source>
        <dbReference type="ARBA" id="ARBA00022741"/>
    </source>
</evidence>
<evidence type="ECO:0000256" key="7">
    <source>
        <dbReference type="ARBA" id="ARBA00024731"/>
    </source>
</evidence>
<comment type="function">
    <text evidence="7">Catalyzes the GTP-dependent ribosomal translocation step during translation elongation. During this step, the ribosome changes from the pre-translocational (PRE) to the post-translocational (POST) state as the newly formed A-site-bound peptidyl-tRNA and P-site-bound deacylated tRNA move to the P and E sites, respectively. Catalyzes the coordinated movement of the two tRNA molecules, the mRNA and conformational changes in the ribosome.</text>
</comment>
<dbReference type="InterPro" id="IPR000640">
    <property type="entry name" value="EFG_V-like"/>
</dbReference>
<dbReference type="SMART" id="SM00889">
    <property type="entry name" value="EFG_IV"/>
    <property type="match status" value="1"/>
</dbReference>
<dbReference type="SMART" id="SM00838">
    <property type="entry name" value="EFG_C"/>
    <property type="match status" value="1"/>
</dbReference>
<keyword evidence="4 10" id="KW-0251">Elongation factor</keyword>
<dbReference type="GO" id="GO:0032790">
    <property type="term" value="P:ribosome disassembly"/>
    <property type="evidence" value="ECO:0007669"/>
    <property type="project" value="TreeGrafter"/>
</dbReference>
<dbReference type="SUPFAM" id="SSF50447">
    <property type="entry name" value="Translation proteins"/>
    <property type="match status" value="1"/>
</dbReference>
<dbReference type="FunFam" id="3.30.70.870:FF:000016">
    <property type="entry name" value="Translation elongation factor G"/>
    <property type="match status" value="1"/>
</dbReference>
<dbReference type="AlphaFoldDB" id="A0A7C3MLC7"/>
<sequence length="695" mass="76973">MKYETENLRNVGLFGHGGAGKTSLAEAILYTAKVIDRIGKVENGNTVSDFEPEEIKRGISLSLSVLPLEWKVKKINVIDTPGYADFIGEIKSALRAVDSMLIVIDAISGIQVQTEKVWGIGEEEKLPVAFVVNKLDRESADFYENVKAIQERFGGKAIPIYLPIGKEGNFNGIIDLLEGKAYIYKDEKGEPVESDIPVELKSDYEKYRQQLIETIIEFDEELLQKYLEGEEIESALIAKTLKEAFIGRELFPIFPVSSFKNVGVSKLLDAIVAFFPNPLERPAIPVEDLKKGETKAVRIGEKNGLLAFVFKTSADPFVGKISYIRVLSGVLKPDSPLFNVNKGVQEKIGGLFYQRGKNQEVATEINTGDIGVITKLKETSTNETLSDKDNSIKVVPVEFPEPVFAVAVVPKTRADEDRMSSAIARILEEDPTLRVQRNLETNETLIYGLGDSHLEVVVERMQRKFGVNVTLGTPQVAYRETIRATVKAEGKVKKQTGGRGQYGHVWLELEPLPRGAGYEFVDKIVGGVVPKNYIPAVEKGVRETMEKGVLAGFPVVDVRVTLFDGSYHEVDSSDMAFKIAAAKAFKKGFMEAKPVLLEPIMSVEVTAPSEYTGDIISDLNSRRGRVTQIDSLGKLQVVKALVPLAEMLRYSSVLKSITQGRGSYSMKFSHYEEVPAKIQEEIIAKAKPRAEEEEE</sequence>
<dbReference type="EMBL" id="DTIN01000040">
    <property type="protein sequence ID" value="HFX14295.1"/>
    <property type="molecule type" value="Genomic_DNA"/>
</dbReference>
<dbReference type="PANTHER" id="PTHR43261:SF6">
    <property type="entry name" value="ELONGATION FACTOR G-LIKE PROTEIN"/>
    <property type="match status" value="1"/>
</dbReference>
<dbReference type="Pfam" id="PF22042">
    <property type="entry name" value="EF-G_D2"/>
    <property type="match status" value="1"/>
</dbReference>
<dbReference type="CDD" id="cd04170">
    <property type="entry name" value="EF-G_bact"/>
    <property type="match status" value="1"/>
</dbReference>
<evidence type="ECO:0000313" key="10">
    <source>
        <dbReference type="EMBL" id="HFX14295.1"/>
    </source>
</evidence>
<dbReference type="SUPFAM" id="SSF52540">
    <property type="entry name" value="P-loop containing nucleoside triphosphate hydrolases"/>
    <property type="match status" value="1"/>
</dbReference>
<dbReference type="GO" id="GO:0003746">
    <property type="term" value="F:translation elongation factor activity"/>
    <property type="evidence" value="ECO:0007669"/>
    <property type="project" value="UniProtKB-UniRule"/>
</dbReference>
<dbReference type="CDD" id="cd03713">
    <property type="entry name" value="EFG_mtEFG_C"/>
    <property type="match status" value="1"/>
</dbReference>
<dbReference type="InterPro" id="IPR005225">
    <property type="entry name" value="Small_GTP-bd"/>
</dbReference>
<dbReference type="InterPro" id="IPR005517">
    <property type="entry name" value="Transl_elong_EFG/EF2_IV"/>
</dbReference>
<evidence type="ECO:0000256" key="4">
    <source>
        <dbReference type="ARBA" id="ARBA00022768"/>
    </source>
</evidence>
<dbReference type="InterPro" id="IPR047872">
    <property type="entry name" value="EFG_IV"/>
</dbReference>
<dbReference type="GO" id="GO:0003924">
    <property type="term" value="F:GTPase activity"/>
    <property type="evidence" value="ECO:0007669"/>
    <property type="project" value="InterPro"/>
</dbReference>
<dbReference type="Gene3D" id="3.30.70.870">
    <property type="entry name" value="Elongation Factor G (Translational Gtpase), domain 3"/>
    <property type="match status" value="1"/>
</dbReference>
<dbReference type="InterPro" id="IPR014721">
    <property type="entry name" value="Ribsml_uS5_D2-typ_fold_subgr"/>
</dbReference>
<gene>
    <name evidence="10" type="primary">fusA</name>
    <name evidence="10" type="ORF">ENW00_09185</name>
</gene>
<dbReference type="InterPro" id="IPR035647">
    <property type="entry name" value="EFG_III/V"/>
</dbReference>
<feature type="domain" description="Tr-type G" evidence="9">
    <location>
        <begin position="6"/>
        <end position="279"/>
    </location>
</feature>
<dbReference type="NCBIfam" id="TIGR00231">
    <property type="entry name" value="small_GTP"/>
    <property type="match status" value="1"/>
</dbReference>
<dbReference type="InterPro" id="IPR000795">
    <property type="entry name" value="T_Tr_GTP-bd_dom"/>
</dbReference>
<keyword evidence="3" id="KW-0547">Nucleotide-binding</keyword>
<name>A0A7C3MLC7_DICTH</name>
<dbReference type="FunFam" id="3.30.230.10:FF:000003">
    <property type="entry name" value="Elongation factor G"/>
    <property type="match status" value="1"/>
</dbReference>
<dbReference type="InterPro" id="IPR009000">
    <property type="entry name" value="Transl_B-barrel_sf"/>
</dbReference>
<dbReference type="Gene3D" id="2.40.30.10">
    <property type="entry name" value="Translation factors"/>
    <property type="match status" value="1"/>
</dbReference>
<evidence type="ECO:0000256" key="8">
    <source>
        <dbReference type="NCBIfam" id="TIGR00484"/>
    </source>
</evidence>
<dbReference type="CDD" id="cd04088">
    <property type="entry name" value="EFG_mtEFG_II"/>
    <property type="match status" value="1"/>
</dbReference>
<dbReference type="InterPro" id="IPR035649">
    <property type="entry name" value="EFG_V"/>
</dbReference>
<dbReference type="NCBIfam" id="NF009379">
    <property type="entry name" value="PRK12740.1-3"/>
    <property type="match status" value="1"/>
</dbReference>
<organism evidence="10">
    <name type="scientific">Dictyoglomus thermophilum</name>
    <dbReference type="NCBI Taxonomy" id="14"/>
    <lineage>
        <taxon>Bacteria</taxon>
        <taxon>Pseudomonadati</taxon>
        <taxon>Dictyoglomota</taxon>
        <taxon>Dictyoglomia</taxon>
        <taxon>Dictyoglomales</taxon>
        <taxon>Dictyoglomaceae</taxon>
        <taxon>Dictyoglomus</taxon>
    </lineage>
</organism>
<dbReference type="InterPro" id="IPR041095">
    <property type="entry name" value="EFG_II"/>
</dbReference>
<dbReference type="Pfam" id="PF03764">
    <property type="entry name" value="EFG_IV"/>
    <property type="match status" value="1"/>
</dbReference>
<dbReference type="FunFam" id="3.40.50.300:FF:001994">
    <property type="entry name" value="Translation elongation factor G"/>
    <property type="match status" value="1"/>
</dbReference>
<dbReference type="Pfam" id="PF00009">
    <property type="entry name" value="GTP_EFTU"/>
    <property type="match status" value="1"/>
</dbReference>
<dbReference type="NCBIfam" id="NF009891">
    <property type="entry name" value="PRK13351.1-1"/>
    <property type="match status" value="1"/>
</dbReference>
<dbReference type="Pfam" id="PF14492">
    <property type="entry name" value="EFG_III"/>
    <property type="match status" value="1"/>
</dbReference>
<dbReference type="SUPFAM" id="SSF54980">
    <property type="entry name" value="EF-G C-terminal domain-like"/>
    <property type="match status" value="2"/>
</dbReference>
<dbReference type="Pfam" id="PF00679">
    <property type="entry name" value="EFG_C"/>
    <property type="match status" value="1"/>
</dbReference>
<comment type="similarity">
    <text evidence="1">Belongs to the TRAFAC class translation factor GTPase superfamily. Classic translation factor GTPase family. EF-G/EF-2 subfamily.</text>
</comment>
<keyword evidence="5" id="KW-0648">Protein biosynthesis</keyword>
<evidence type="ECO:0000259" key="9">
    <source>
        <dbReference type="PROSITE" id="PS51722"/>
    </source>
</evidence>
<dbReference type="PROSITE" id="PS51722">
    <property type="entry name" value="G_TR_2"/>
    <property type="match status" value="1"/>
</dbReference>
<dbReference type="InterPro" id="IPR020568">
    <property type="entry name" value="Ribosomal_Su5_D2-typ_SF"/>
</dbReference>
<protein>
    <recommendedName>
        <fullName evidence="2 8">Elongation factor G</fullName>
    </recommendedName>
</protein>
<dbReference type="CDD" id="cd01434">
    <property type="entry name" value="EFG_mtEFG1_IV"/>
    <property type="match status" value="1"/>
</dbReference>
<dbReference type="Gene3D" id="3.30.70.240">
    <property type="match status" value="1"/>
</dbReference>
<evidence type="ECO:0000256" key="1">
    <source>
        <dbReference type="ARBA" id="ARBA00005870"/>
    </source>
</evidence>
<proteinExistence type="inferred from homology"/>
<dbReference type="InterPro" id="IPR027417">
    <property type="entry name" value="P-loop_NTPase"/>
</dbReference>
<evidence type="ECO:0000256" key="5">
    <source>
        <dbReference type="ARBA" id="ARBA00022917"/>
    </source>
</evidence>
<comment type="caution">
    <text evidence="10">The sequence shown here is derived from an EMBL/GenBank/DDBJ whole genome shotgun (WGS) entry which is preliminary data.</text>
</comment>
<evidence type="ECO:0000256" key="6">
    <source>
        <dbReference type="ARBA" id="ARBA00023134"/>
    </source>
</evidence>
<dbReference type="GO" id="GO:0005525">
    <property type="term" value="F:GTP binding"/>
    <property type="evidence" value="ECO:0007669"/>
    <property type="project" value="UniProtKB-UniRule"/>
</dbReference>
<evidence type="ECO:0000256" key="2">
    <source>
        <dbReference type="ARBA" id="ARBA00017872"/>
    </source>
</evidence>
<accession>A0A7C3MLC7</accession>
<dbReference type="Gene3D" id="3.40.50.300">
    <property type="entry name" value="P-loop containing nucleotide triphosphate hydrolases"/>
    <property type="match status" value="1"/>
</dbReference>
<dbReference type="Gene3D" id="3.30.230.10">
    <property type="match status" value="1"/>
</dbReference>
<dbReference type="InterPro" id="IPR053905">
    <property type="entry name" value="EF-G-like_DII"/>
</dbReference>
<dbReference type="InterPro" id="IPR004540">
    <property type="entry name" value="Transl_elong_EFG/EF2"/>
</dbReference>
<dbReference type="SUPFAM" id="SSF54211">
    <property type="entry name" value="Ribosomal protein S5 domain 2-like"/>
    <property type="match status" value="1"/>
</dbReference>
<dbReference type="NCBIfam" id="TIGR00484">
    <property type="entry name" value="EF-G"/>
    <property type="match status" value="1"/>
</dbReference>